<dbReference type="InterPro" id="IPR036696">
    <property type="entry name" value="YdfO-like_sf"/>
</dbReference>
<dbReference type="KEGG" id="mbb:BCG_2029"/>
<protein>
    <recommendedName>
        <fullName evidence="3">Phage envelope protein</fullName>
    </recommendedName>
</protein>
<accession>A0A0H3M668</accession>
<name>A0A0H3M668_MYCBP</name>
<dbReference type="HOGENOM" id="CLU_1863820_0_0_11"/>
<gene>
    <name evidence="1" type="ordered locus">BCG_2029</name>
</gene>
<evidence type="ECO:0000313" key="1">
    <source>
        <dbReference type="EMBL" id="CAL72017.1"/>
    </source>
</evidence>
<dbReference type="InterPro" id="IPR009833">
    <property type="entry name" value="DUF1398"/>
</dbReference>
<evidence type="ECO:0008006" key="3">
    <source>
        <dbReference type="Google" id="ProtNLM"/>
    </source>
</evidence>
<dbReference type="SUPFAM" id="SSF160419">
    <property type="entry name" value="YdfO-like"/>
    <property type="match status" value="1"/>
</dbReference>
<proteinExistence type="predicted"/>
<dbReference type="EMBL" id="AM408590">
    <property type="protein sequence ID" value="CAL72017.1"/>
    <property type="molecule type" value="Genomic_DNA"/>
</dbReference>
<dbReference type="Pfam" id="PF07166">
    <property type="entry name" value="DUF1398"/>
    <property type="match status" value="1"/>
</dbReference>
<organism evidence="1 2">
    <name type="scientific">Mycobacterium bovis (strain BCG / Pasteur 1173P2)</name>
    <dbReference type="NCBI Taxonomy" id="410289"/>
    <lineage>
        <taxon>Bacteria</taxon>
        <taxon>Bacillati</taxon>
        <taxon>Actinomycetota</taxon>
        <taxon>Actinomycetes</taxon>
        <taxon>Mycobacteriales</taxon>
        <taxon>Mycobacteriaceae</taxon>
        <taxon>Mycobacterium</taxon>
        <taxon>Mycobacterium tuberculosis complex</taxon>
    </lineage>
</organism>
<dbReference type="AlphaFoldDB" id="A0A0H3M668"/>
<evidence type="ECO:0000313" key="2">
    <source>
        <dbReference type="Proteomes" id="UP000001472"/>
    </source>
</evidence>
<sequence length="164" mass="18203">MLSKSKRSCRRRETLRIGEKMSAPITNLQAAQRDAIMNRPAVNGFPHLAETLRRAGVRTNTWWLPAMQSLYETDYGPVLDQGVPLIDGVAEVPAFDRTALVTALRADQAGQTSFREFAAAAWRAGVLRYVVDLENRTCTYFGLHDQTYMEHYAAVEPSGGAPTS</sequence>
<dbReference type="Proteomes" id="UP000001472">
    <property type="component" value="Chromosome"/>
</dbReference>
<reference evidence="1 2" key="1">
    <citation type="journal article" date="2007" name="Proc. Natl. Acad. Sci. U.S.A.">
        <title>Genome plasticity of BCG and impact on vaccine efficacy.</title>
        <authorList>
            <person name="Brosch R."/>
            <person name="Gordon S.V."/>
            <person name="Garnier T."/>
            <person name="Eiglmeier K."/>
            <person name="Frigui W."/>
            <person name="Valenti P."/>
            <person name="Dos Santos S."/>
            <person name="Duthoy S."/>
            <person name="Lacroix C."/>
            <person name="Garcia-Pelayo C."/>
            <person name="Inwald J.K."/>
            <person name="Golby P."/>
            <person name="Garcia J.N."/>
            <person name="Hewinson R.G."/>
            <person name="Behr M.A."/>
            <person name="Quail M.A."/>
            <person name="Churcher C."/>
            <person name="Barrell B.G."/>
            <person name="Parkhill J."/>
            <person name="Cole S.T."/>
        </authorList>
    </citation>
    <scope>NUCLEOTIDE SEQUENCE [LARGE SCALE GENOMIC DNA]</scope>
    <source>
        <strain evidence="2">BCG / Pasteur 1173P2</strain>
    </source>
</reference>
<dbReference type="SMR" id="A0A0H3M668"/>
<dbReference type="Gene3D" id="3.30.1810.10">
    <property type="entry name" value="YdfO-like"/>
    <property type="match status" value="1"/>
</dbReference>